<proteinExistence type="predicted"/>
<feature type="transmembrane region" description="Helical" evidence="1">
    <location>
        <begin position="132"/>
        <end position="157"/>
    </location>
</feature>
<feature type="transmembrane region" description="Helical" evidence="1">
    <location>
        <begin position="56"/>
        <end position="76"/>
    </location>
</feature>
<evidence type="ECO:0000256" key="1">
    <source>
        <dbReference type="SAM" id="Phobius"/>
    </source>
</evidence>
<dbReference type="EMBL" id="CP000816">
    <property type="protein sequence ID" value="ABU82596.1"/>
    <property type="molecule type" value="Genomic_DNA"/>
</dbReference>
<evidence type="ECO:0000313" key="2">
    <source>
        <dbReference type="EMBL" id="ABU82596.1"/>
    </source>
</evidence>
<dbReference type="STRING" id="453591.Igni_1420"/>
<dbReference type="AlphaFoldDB" id="A8ACE4"/>
<dbReference type="Proteomes" id="UP000000262">
    <property type="component" value="Chromosome"/>
</dbReference>
<organism evidence="2 3">
    <name type="scientific">Ignicoccus hospitalis (strain KIN4/I / DSM 18386 / JCM 14125)</name>
    <dbReference type="NCBI Taxonomy" id="453591"/>
    <lineage>
        <taxon>Archaea</taxon>
        <taxon>Thermoproteota</taxon>
        <taxon>Thermoprotei</taxon>
        <taxon>Desulfurococcales</taxon>
        <taxon>Desulfurococcaceae</taxon>
        <taxon>Ignicoccus</taxon>
    </lineage>
</organism>
<keyword evidence="1" id="KW-1133">Transmembrane helix</keyword>
<dbReference type="KEGG" id="iho:Igni_1420"/>
<reference evidence="2 3" key="1">
    <citation type="journal article" date="2008" name="Genome Biol.">
        <title>A genomic analysis of the archaeal system Ignicoccus hospitalis-Nanoarchaeum equitans.</title>
        <authorList>
            <person name="Podar M."/>
            <person name="Anderson I."/>
            <person name="Makarova K.S."/>
            <person name="Elkins J.G."/>
            <person name="Ivanova N."/>
            <person name="Wall M.A."/>
            <person name="Lykidis A."/>
            <person name="Mavromatis K."/>
            <person name="Sun H."/>
            <person name="Hudson M.E."/>
            <person name="Chen W."/>
            <person name="Deciu C."/>
            <person name="Hutchison D."/>
            <person name="Eads J.R."/>
            <person name="Anderson A."/>
            <person name="Fernandes F."/>
            <person name="Szeto E."/>
            <person name="Lapidus A."/>
            <person name="Kyrpides N.C."/>
            <person name="Saier M.H.Jr."/>
            <person name="Richardson P.M."/>
            <person name="Rachel R."/>
            <person name="Huber H."/>
            <person name="Eisen J.A."/>
            <person name="Koonin E.V."/>
            <person name="Keller M."/>
            <person name="Stetter K.O."/>
        </authorList>
    </citation>
    <scope>NUCLEOTIDE SEQUENCE [LARGE SCALE GENOMIC DNA]</scope>
    <source>
        <strain evidence="3">KIN4/I / DSM 18386 / JCM 14125</strain>
    </source>
</reference>
<dbReference type="HOGENOM" id="CLU_1559460_0_0_2"/>
<gene>
    <name evidence="2" type="ordered locus">Igni_1420</name>
</gene>
<sequence>MVSKLAAWAIAHFIVVAFIIVHVTCRTNAYVLRTHLLELAPLALLSLLIPRRYKDYYFVFLLYYFLTTSLTFNNWIVALPNYMARENVVWGLTALAFAFISLVFGRSLRKALMLGSFLSGVAYYFIKDGLLLVLHLSFALSFIIALFADLHFIVWSVNYITYALRRLQGTV</sequence>
<keyword evidence="1" id="KW-0812">Transmembrane</keyword>
<keyword evidence="1" id="KW-0472">Membrane</keyword>
<keyword evidence="3" id="KW-1185">Reference proteome</keyword>
<feature type="transmembrane region" description="Helical" evidence="1">
    <location>
        <begin position="88"/>
        <end position="104"/>
    </location>
</feature>
<feature type="transmembrane region" description="Helical" evidence="1">
    <location>
        <begin position="5"/>
        <end position="24"/>
    </location>
</feature>
<evidence type="ECO:0000313" key="3">
    <source>
        <dbReference type="Proteomes" id="UP000000262"/>
    </source>
</evidence>
<feature type="transmembrane region" description="Helical" evidence="1">
    <location>
        <begin position="111"/>
        <end position="126"/>
    </location>
</feature>
<name>A8ACE4_IGNH4</name>
<protein>
    <submittedName>
        <fullName evidence="2">Uncharacterized protein</fullName>
    </submittedName>
</protein>
<accession>A8ACE4</accession>